<name>A0A830F8S1_9EURY</name>
<sequence>MTTRPSLATDANLARGLGALVLFVVLAGAFLLTEFGPAAWYPEGASITAGIGYALFDMSAQTPLVSDGFLAAFETVDFVLVAALVAAVTLARRDGGEA</sequence>
<evidence type="ECO:0000313" key="2">
    <source>
        <dbReference type="EMBL" id="GGL30818.1"/>
    </source>
</evidence>
<organism evidence="2 3">
    <name type="scientific">Halarchaeum grantii</name>
    <dbReference type="NCBI Taxonomy" id="1193105"/>
    <lineage>
        <taxon>Archaea</taxon>
        <taxon>Methanobacteriati</taxon>
        <taxon>Methanobacteriota</taxon>
        <taxon>Stenosarchaea group</taxon>
        <taxon>Halobacteria</taxon>
        <taxon>Halobacteriales</taxon>
        <taxon>Halobacteriaceae</taxon>
    </lineage>
</organism>
<dbReference type="AlphaFoldDB" id="A0A830F8S1"/>
<dbReference type="RefSeq" id="WP_188880967.1">
    <property type="nucleotide sequence ID" value="NZ_BMPF01000002.1"/>
</dbReference>
<keyword evidence="1" id="KW-0812">Transmembrane</keyword>
<keyword evidence="1" id="KW-0472">Membrane</keyword>
<evidence type="ECO:0000256" key="1">
    <source>
        <dbReference type="SAM" id="Phobius"/>
    </source>
</evidence>
<feature type="transmembrane region" description="Helical" evidence="1">
    <location>
        <begin position="68"/>
        <end position="91"/>
    </location>
</feature>
<dbReference type="EMBL" id="BMPF01000002">
    <property type="protein sequence ID" value="GGL30818.1"/>
    <property type="molecule type" value="Genomic_DNA"/>
</dbReference>
<keyword evidence="1" id="KW-1133">Transmembrane helix</keyword>
<dbReference type="OrthoDB" id="214784at2157"/>
<protein>
    <submittedName>
        <fullName evidence="2">NADH dehydrogenase</fullName>
    </submittedName>
</protein>
<reference evidence="2 3" key="1">
    <citation type="journal article" date="2019" name="Int. J. Syst. Evol. Microbiol.">
        <title>The Global Catalogue of Microorganisms (GCM) 10K type strain sequencing project: providing services to taxonomists for standard genome sequencing and annotation.</title>
        <authorList>
            <consortium name="The Broad Institute Genomics Platform"/>
            <consortium name="The Broad Institute Genome Sequencing Center for Infectious Disease"/>
            <person name="Wu L."/>
            <person name="Ma J."/>
        </authorList>
    </citation>
    <scope>NUCLEOTIDE SEQUENCE [LARGE SCALE GENOMIC DNA]</scope>
    <source>
        <strain evidence="2 3">JCM 19585</strain>
    </source>
</reference>
<accession>A0A830F8S1</accession>
<evidence type="ECO:0000313" key="3">
    <source>
        <dbReference type="Proteomes" id="UP000628840"/>
    </source>
</evidence>
<feature type="transmembrane region" description="Helical" evidence="1">
    <location>
        <begin position="12"/>
        <end position="32"/>
    </location>
</feature>
<dbReference type="Gene3D" id="1.20.120.1200">
    <property type="entry name" value="NADH-ubiquinone/plastoquinone oxidoreductase chain 6, subunit NuoJ"/>
    <property type="match status" value="1"/>
</dbReference>
<dbReference type="Proteomes" id="UP000628840">
    <property type="component" value="Unassembled WGS sequence"/>
</dbReference>
<keyword evidence="3" id="KW-1185">Reference proteome</keyword>
<gene>
    <name evidence="2" type="ORF">GCM10009037_13230</name>
</gene>
<comment type="caution">
    <text evidence="2">The sequence shown here is derived from an EMBL/GenBank/DDBJ whole genome shotgun (WGS) entry which is preliminary data.</text>
</comment>
<dbReference type="InterPro" id="IPR042106">
    <property type="entry name" value="Nuo/plastoQ_OxRdtase_6_NuoJ"/>
</dbReference>
<proteinExistence type="predicted"/>